<dbReference type="RefSeq" id="WP_279296720.1">
    <property type="nucleotide sequence ID" value="NZ_JAOTIF010000005.1"/>
</dbReference>
<reference evidence="2" key="1">
    <citation type="submission" date="2022-09" db="EMBL/GenBank/DDBJ databases">
        <authorList>
            <person name="Yuan C."/>
            <person name="Ke Z."/>
        </authorList>
    </citation>
    <scope>NUCLEOTIDE SEQUENCE</scope>
    <source>
        <strain evidence="2">LB-8</strain>
    </source>
</reference>
<dbReference type="GO" id="GO:0071949">
    <property type="term" value="F:FAD binding"/>
    <property type="evidence" value="ECO:0007669"/>
    <property type="project" value="InterPro"/>
</dbReference>
<dbReference type="PANTHER" id="PTHR42685:SF22">
    <property type="entry name" value="CONDITIONED MEDIUM FACTOR RECEPTOR 1"/>
    <property type="match status" value="1"/>
</dbReference>
<evidence type="ECO:0000259" key="1">
    <source>
        <dbReference type="Pfam" id="PF01494"/>
    </source>
</evidence>
<evidence type="ECO:0000313" key="2">
    <source>
        <dbReference type="EMBL" id="MCU7549278.1"/>
    </source>
</evidence>
<dbReference type="EMBL" id="JAOTIF010000005">
    <property type="protein sequence ID" value="MCU7549278.1"/>
    <property type="molecule type" value="Genomic_DNA"/>
</dbReference>
<gene>
    <name evidence="2" type="ORF">OCK74_09130</name>
</gene>
<feature type="domain" description="FAD-binding" evidence="1">
    <location>
        <begin position="2"/>
        <end position="335"/>
    </location>
</feature>
<dbReference type="Gene3D" id="3.50.50.60">
    <property type="entry name" value="FAD/NAD(P)-binding domain"/>
    <property type="match status" value="1"/>
</dbReference>
<dbReference type="AlphaFoldDB" id="A0A9X3BHW5"/>
<name>A0A9X3BHW5_9BACT</name>
<dbReference type="InterPro" id="IPR002938">
    <property type="entry name" value="FAD-bd"/>
</dbReference>
<reference evidence="2" key="2">
    <citation type="submission" date="2023-04" db="EMBL/GenBank/DDBJ databases">
        <title>Paracnuella aquatica gen. nov., sp. nov., a member of the family Chitinophagaceae isolated from a hot spring.</title>
        <authorList>
            <person name="Wang C."/>
        </authorList>
    </citation>
    <scope>NUCLEOTIDE SEQUENCE</scope>
    <source>
        <strain evidence="2">LB-8</strain>
    </source>
</reference>
<dbReference type="Pfam" id="PF01494">
    <property type="entry name" value="FAD_binding_3"/>
    <property type="match status" value="1"/>
</dbReference>
<dbReference type="InterPro" id="IPR050407">
    <property type="entry name" value="Geranylgeranyl_reductase"/>
</dbReference>
<dbReference type="SUPFAM" id="SSF51905">
    <property type="entry name" value="FAD/NAD(P)-binding domain"/>
    <property type="match status" value="1"/>
</dbReference>
<protein>
    <submittedName>
        <fullName evidence="2">NAD(P)/FAD-dependent oxidoreductase</fullName>
    </submittedName>
</protein>
<dbReference type="PRINTS" id="PR00420">
    <property type="entry name" value="RNGMNOXGNASE"/>
</dbReference>
<comment type="caution">
    <text evidence="2">The sequence shown here is derived from an EMBL/GenBank/DDBJ whole genome shotgun (WGS) entry which is preliminary data.</text>
</comment>
<dbReference type="Proteomes" id="UP001155483">
    <property type="component" value="Unassembled WGS sequence"/>
</dbReference>
<dbReference type="InterPro" id="IPR036188">
    <property type="entry name" value="FAD/NAD-bd_sf"/>
</dbReference>
<proteinExistence type="predicted"/>
<sequence>MYDVIVIGARCAGSPTAMLLARKGYKVLLVDKVAFPSDTISTHIIWPPGASRLKHWGLLDTILSSNCPKISKVTLDLGPFALTGSPLFSEVVEVIAPRRTVLDKILADAAVNAGAELRENCVVEEIIMDENRVTGIRCRNKGGSLVRENARMVIGADGKNSIVARTVDAQEYNSRQPLTCWYYTYWSGMPVEDIVLYSVPNRAIGAIPTNDGLTCLPVAWPANEFHDYRSDIEGNYMKTLELNKSLAELVRQGKREERFFGMADLRNFFRKSSGPGWALVGDAGYHKDPITAQGISDAIHAAEMLTDALDAGFSGKETLEKALEHYELTRDEEVMPMYEFTCDWATLQPPPPDMEYLFTALRENQVETNRFIGTLAGTVPIPEFFSPENIQRITGTMETGSNIT</sequence>
<evidence type="ECO:0000313" key="3">
    <source>
        <dbReference type="Proteomes" id="UP001155483"/>
    </source>
</evidence>
<keyword evidence="3" id="KW-1185">Reference proteome</keyword>
<organism evidence="2 3">
    <name type="scientific">Paraflavisolibacter caeni</name>
    <dbReference type="NCBI Taxonomy" id="2982496"/>
    <lineage>
        <taxon>Bacteria</taxon>
        <taxon>Pseudomonadati</taxon>
        <taxon>Bacteroidota</taxon>
        <taxon>Chitinophagia</taxon>
        <taxon>Chitinophagales</taxon>
        <taxon>Chitinophagaceae</taxon>
        <taxon>Paraflavisolibacter</taxon>
    </lineage>
</organism>
<accession>A0A9X3BHW5</accession>
<dbReference type="PANTHER" id="PTHR42685">
    <property type="entry name" value="GERANYLGERANYL DIPHOSPHATE REDUCTASE"/>
    <property type="match status" value="1"/>
</dbReference>